<accession>A0A645GZL5</accession>
<evidence type="ECO:0000256" key="2">
    <source>
        <dbReference type="ARBA" id="ARBA00022723"/>
    </source>
</evidence>
<dbReference type="InterPro" id="IPR012349">
    <property type="entry name" value="Split_barrel_FMN-bd"/>
</dbReference>
<evidence type="ECO:0000256" key="4">
    <source>
        <dbReference type="ARBA" id="ARBA00023004"/>
    </source>
</evidence>
<dbReference type="EMBL" id="VSSQ01079587">
    <property type="protein sequence ID" value="MPN29063.1"/>
    <property type="molecule type" value="Genomic_DNA"/>
</dbReference>
<protein>
    <submittedName>
        <fullName evidence="6">High molecular weight rubredoxin</fullName>
    </submittedName>
</protein>
<keyword evidence="2" id="KW-0479">Metal-binding</keyword>
<dbReference type="SUPFAM" id="SSF50475">
    <property type="entry name" value="FMN-binding split barrel"/>
    <property type="match status" value="1"/>
</dbReference>
<dbReference type="InterPro" id="IPR002563">
    <property type="entry name" value="Flavin_Rdtase-like_dom"/>
</dbReference>
<proteinExistence type="predicted"/>
<dbReference type="Pfam" id="PF01613">
    <property type="entry name" value="Flavin_Reduct"/>
    <property type="match status" value="1"/>
</dbReference>
<keyword evidence="3" id="KW-0249">Electron transport</keyword>
<dbReference type="Pfam" id="PF21349">
    <property type="entry name" value="RUBY_RBDX"/>
    <property type="match status" value="1"/>
</dbReference>
<dbReference type="PANTHER" id="PTHR48136:SF1">
    <property type="entry name" value="RUBREDOXIN-LIKE SUPERFAMILY PROTEIN"/>
    <property type="match status" value="1"/>
</dbReference>
<dbReference type="InterPro" id="IPR048574">
    <property type="entry name" value="RUBY_RBDX"/>
</dbReference>
<dbReference type="CDD" id="cd00730">
    <property type="entry name" value="rubredoxin"/>
    <property type="match status" value="1"/>
</dbReference>
<evidence type="ECO:0000259" key="5">
    <source>
        <dbReference type="PROSITE" id="PS50903"/>
    </source>
</evidence>
<dbReference type="AlphaFoldDB" id="A0A645GZL5"/>
<dbReference type="InterPro" id="IPR018527">
    <property type="entry name" value="Rubredoxin_Fe_BS"/>
</dbReference>
<dbReference type="PROSITE" id="PS50903">
    <property type="entry name" value="RUBREDOXIN_LIKE"/>
    <property type="match status" value="1"/>
</dbReference>
<dbReference type="InterPro" id="IPR024935">
    <property type="entry name" value="Rubredoxin_dom"/>
</dbReference>
<evidence type="ECO:0000313" key="6">
    <source>
        <dbReference type="EMBL" id="MPN29063.1"/>
    </source>
</evidence>
<dbReference type="GO" id="GO:0010181">
    <property type="term" value="F:FMN binding"/>
    <property type="evidence" value="ECO:0007669"/>
    <property type="project" value="InterPro"/>
</dbReference>
<evidence type="ECO:0000256" key="3">
    <source>
        <dbReference type="ARBA" id="ARBA00022982"/>
    </source>
</evidence>
<reference evidence="6" key="1">
    <citation type="submission" date="2019-08" db="EMBL/GenBank/DDBJ databases">
        <authorList>
            <person name="Kucharzyk K."/>
            <person name="Murdoch R.W."/>
            <person name="Higgins S."/>
            <person name="Loffler F."/>
        </authorList>
    </citation>
    <scope>NUCLEOTIDE SEQUENCE</scope>
</reference>
<organism evidence="6">
    <name type="scientific">bioreactor metagenome</name>
    <dbReference type="NCBI Taxonomy" id="1076179"/>
    <lineage>
        <taxon>unclassified sequences</taxon>
        <taxon>metagenomes</taxon>
        <taxon>ecological metagenomes</taxon>
    </lineage>
</organism>
<dbReference type="InterPro" id="IPR024934">
    <property type="entry name" value="Rubredoxin-like_dom"/>
</dbReference>
<evidence type="ECO:0000256" key="1">
    <source>
        <dbReference type="ARBA" id="ARBA00022448"/>
    </source>
</evidence>
<sequence>MPVLESAAAYLRCKVTDSKELSTHTAFFCHVTDAWLGEGEPIIYGNYQKDMKAETMEAFKLFKKTGTLPDMKKEKWVCQICGYVYDGDIPFEQLPDDWKCPLCGHPKSDFSKE</sequence>
<dbReference type="GO" id="GO:0005506">
    <property type="term" value="F:iron ion binding"/>
    <property type="evidence" value="ECO:0007669"/>
    <property type="project" value="InterPro"/>
</dbReference>
<dbReference type="PROSITE" id="PS00202">
    <property type="entry name" value="RUBREDOXIN"/>
    <property type="match status" value="1"/>
</dbReference>
<feature type="domain" description="Rubredoxin-like" evidence="5">
    <location>
        <begin position="73"/>
        <end position="113"/>
    </location>
</feature>
<keyword evidence="1" id="KW-0813">Transport</keyword>
<dbReference type="SUPFAM" id="SSF57802">
    <property type="entry name" value="Rubredoxin-like"/>
    <property type="match status" value="1"/>
</dbReference>
<comment type="caution">
    <text evidence="6">The sequence shown here is derived from an EMBL/GenBank/DDBJ whole genome shotgun (WGS) entry which is preliminary data.</text>
</comment>
<dbReference type="Gene3D" id="2.20.28.10">
    <property type="match status" value="1"/>
</dbReference>
<dbReference type="PANTHER" id="PTHR48136">
    <property type="entry name" value="RUBREDOXIN-LIKE SUPERFAMILY PROTEIN"/>
    <property type="match status" value="1"/>
</dbReference>
<name>A0A645GZL5_9ZZZZ</name>
<keyword evidence="4" id="KW-0408">Iron</keyword>
<dbReference type="Gene3D" id="2.30.110.10">
    <property type="entry name" value="Electron Transport, Fmn-binding Protein, Chain A"/>
    <property type="match status" value="1"/>
</dbReference>
<gene>
    <name evidence="6" type="primary">hrb_15</name>
    <name evidence="6" type="ORF">SDC9_176511</name>
</gene>